<dbReference type="GO" id="GO:0015666">
    <property type="term" value="F:restriction endodeoxyribonuclease activity"/>
    <property type="evidence" value="ECO:0007669"/>
    <property type="project" value="TreeGrafter"/>
</dbReference>
<evidence type="ECO:0000256" key="1">
    <source>
        <dbReference type="SAM" id="Phobius"/>
    </source>
</evidence>
<proteinExistence type="predicted"/>
<accession>S9TGE8</accession>
<name>S9TGE8_MAGFU</name>
<dbReference type="STRING" id="1316936.K678_11181"/>
<keyword evidence="1" id="KW-1133">Transmembrane helix</keyword>
<dbReference type="AlphaFoldDB" id="S9TGE8"/>
<dbReference type="OrthoDB" id="9803736at2"/>
<dbReference type="eggNOG" id="COG1715">
    <property type="taxonomic scope" value="Bacteria"/>
</dbReference>
<dbReference type="GO" id="GO:0009307">
    <property type="term" value="P:DNA restriction-modification system"/>
    <property type="evidence" value="ECO:0007669"/>
    <property type="project" value="InterPro"/>
</dbReference>
<sequence>MADASTNDRLREWLIRVFSQTISKISNEEDRHEISDWLSRSRDVLASDGTKREKFTALYALTDTKKSVGIVARSVVETVKNFKNSDLPLSVKIAVPVTLLAAPFVGGQGAGVAALGGALGLPVLLLVFLGSAGITSILESLAKHKEAAPYLMGVLEIIARDEIARRTSAELKAAMRDEPIDSRRFTMPAAEVKLRQKLLSMDPFDFELHVVSFFKSEGVKAWATRKSNDLGVDGFVDHPDGLIVIQCKRHSPDNPVGGPLVQQFKGVIEENGAARGYLVTTSSFTSAAMESAEKSDRLELVDMDGLVRWHSKPPAFPPRYPP</sequence>
<gene>
    <name evidence="3" type="ORF">K678_11181</name>
</gene>
<evidence type="ECO:0000313" key="3">
    <source>
        <dbReference type="EMBL" id="EPY01356.1"/>
    </source>
</evidence>
<feature type="domain" description="Restriction endonuclease type IV Mrr" evidence="2">
    <location>
        <begin position="199"/>
        <end position="309"/>
    </location>
</feature>
<dbReference type="SUPFAM" id="SSF52980">
    <property type="entry name" value="Restriction endonuclease-like"/>
    <property type="match status" value="1"/>
</dbReference>
<keyword evidence="1" id="KW-0812">Transmembrane</keyword>
<reference evidence="3 4" key="1">
    <citation type="submission" date="2013-04" db="EMBL/GenBank/DDBJ databases">
        <authorList>
            <person name="Kuznetsov B."/>
            <person name="Ivanovsky R."/>
        </authorList>
    </citation>
    <scope>NUCLEOTIDE SEQUENCE [LARGE SCALE GENOMIC DNA]</scope>
    <source>
        <strain evidence="3 4">MGU-K5</strain>
    </source>
</reference>
<evidence type="ECO:0000259" key="2">
    <source>
        <dbReference type="Pfam" id="PF04471"/>
    </source>
</evidence>
<dbReference type="Proteomes" id="UP000015350">
    <property type="component" value="Unassembled WGS sequence"/>
</dbReference>
<dbReference type="PANTHER" id="PTHR30015:SF7">
    <property type="entry name" value="TYPE IV METHYL-DIRECTED RESTRICTION ENZYME ECOKMRR"/>
    <property type="match status" value="1"/>
</dbReference>
<dbReference type="InterPro" id="IPR011335">
    <property type="entry name" value="Restrct_endonuc-II-like"/>
</dbReference>
<dbReference type="EMBL" id="AQPH01000042">
    <property type="protein sequence ID" value="EPY01356.1"/>
    <property type="molecule type" value="Genomic_DNA"/>
</dbReference>
<dbReference type="RefSeq" id="WP_021132549.1">
    <property type="nucleotide sequence ID" value="NZ_AQPH01000042.1"/>
</dbReference>
<dbReference type="InterPro" id="IPR007560">
    <property type="entry name" value="Restrct_endonuc_IV_Mrr"/>
</dbReference>
<comment type="caution">
    <text evidence="3">The sequence shown here is derived from an EMBL/GenBank/DDBJ whole genome shotgun (WGS) entry which is preliminary data.</text>
</comment>
<dbReference type="GO" id="GO:0003677">
    <property type="term" value="F:DNA binding"/>
    <property type="evidence" value="ECO:0007669"/>
    <property type="project" value="InterPro"/>
</dbReference>
<evidence type="ECO:0000313" key="4">
    <source>
        <dbReference type="Proteomes" id="UP000015350"/>
    </source>
</evidence>
<dbReference type="InterPro" id="IPR052906">
    <property type="entry name" value="Type_IV_Methyl-Rstrct_Enzyme"/>
</dbReference>
<dbReference type="Gene3D" id="3.40.1350.10">
    <property type="match status" value="1"/>
</dbReference>
<protein>
    <submittedName>
        <fullName evidence="3">Restriction system protein</fullName>
    </submittedName>
</protein>
<dbReference type="PANTHER" id="PTHR30015">
    <property type="entry name" value="MRR RESTRICTION SYSTEM PROTEIN"/>
    <property type="match status" value="1"/>
</dbReference>
<dbReference type="Pfam" id="PF04471">
    <property type="entry name" value="Mrr_cat"/>
    <property type="match status" value="1"/>
</dbReference>
<feature type="transmembrane region" description="Helical" evidence="1">
    <location>
        <begin position="112"/>
        <end position="138"/>
    </location>
</feature>
<organism evidence="3 4">
    <name type="scientific">Magnetospirillum fulvum MGU-K5</name>
    <dbReference type="NCBI Taxonomy" id="1316936"/>
    <lineage>
        <taxon>Bacteria</taxon>
        <taxon>Pseudomonadati</taxon>
        <taxon>Pseudomonadota</taxon>
        <taxon>Alphaproteobacteria</taxon>
        <taxon>Rhodospirillales</taxon>
        <taxon>Rhodospirillaceae</taxon>
        <taxon>Magnetospirillum</taxon>
    </lineage>
</organism>
<dbReference type="InterPro" id="IPR011856">
    <property type="entry name" value="tRNA_endonuc-like_dom_sf"/>
</dbReference>
<keyword evidence="1" id="KW-0472">Membrane</keyword>